<organism evidence="1 2">
    <name type="scientific">Candidatus Daviesbacteria bacterium GW2011_GWA2_38_24</name>
    <dbReference type="NCBI Taxonomy" id="1618422"/>
    <lineage>
        <taxon>Bacteria</taxon>
        <taxon>Candidatus Daviesiibacteriota</taxon>
    </lineage>
</organism>
<dbReference type="EMBL" id="LBUP01000007">
    <property type="protein sequence ID" value="KKQ66037.1"/>
    <property type="molecule type" value="Genomic_DNA"/>
</dbReference>
<dbReference type="Proteomes" id="UP000034235">
    <property type="component" value="Unassembled WGS sequence"/>
</dbReference>
<reference evidence="1 2" key="1">
    <citation type="journal article" date="2015" name="Nature">
        <title>rRNA introns, odd ribosomes, and small enigmatic genomes across a large radiation of phyla.</title>
        <authorList>
            <person name="Brown C.T."/>
            <person name="Hug L.A."/>
            <person name="Thomas B.C."/>
            <person name="Sharon I."/>
            <person name="Castelle C.J."/>
            <person name="Singh A."/>
            <person name="Wilkins M.J."/>
            <person name="Williams K.H."/>
            <person name="Banfield J.F."/>
        </authorList>
    </citation>
    <scope>NUCLEOTIDE SEQUENCE [LARGE SCALE GENOMIC DNA]</scope>
</reference>
<accession>A0A0G0JH29</accession>
<name>A0A0G0JH29_9BACT</name>
<gene>
    <name evidence="1" type="ORF">US86_C0007G0082</name>
</gene>
<proteinExistence type="predicted"/>
<evidence type="ECO:0000313" key="2">
    <source>
        <dbReference type="Proteomes" id="UP000034235"/>
    </source>
</evidence>
<sequence length="71" mass="7856">MNWSLATKDPKPISSFLFGAEDGNRTRDPVLRFNLISIKMLLMRARLYLLAGGESLSVVRAEIIGHGLNLA</sequence>
<dbReference type="AlphaFoldDB" id="A0A0G0JH29"/>
<protein>
    <submittedName>
        <fullName evidence="1">Uncharacterized protein</fullName>
    </submittedName>
</protein>
<evidence type="ECO:0000313" key="1">
    <source>
        <dbReference type="EMBL" id="KKQ66037.1"/>
    </source>
</evidence>
<comment type="caution">
    <text evidence="1">The sequence shown here is derived from an EMBL/GenBank/DDBJ whole genome shotgun (WGS) entry which is preliminary data.</text>
</comment>